<evidence type="ECO:0000313" key="3">
    <source>
        <dbReference type="EMBL" id="MFD2518544.1"/>
    </source>
</evidence>
<dbReference type="Gene3D" id="3.40.50.2000">
    <property type="entry name" value="Glycogen Phosphorylase B"/>
    <property type="match status" value="2"/>
</dbReference>
<name>A0ABW5IZB5_9FLAO</name>
<dbReference type="EC" id="2.4.-.-" evidence="3"/>
<comment type="caution">
    <text evidence="3">The sequence shown here is derived from an EMBL/GenBank/DDBJ whole genome shotgun (WGS) entry which is preliminary data.</text>
</comment>
<keyword evidence="3" id="KW-0328">Glycosyltransferase</keyword>
<dbReference type="GO" id="GO:0016757">
    <property type="term" value="F:glycosyltransferase activity"/>
    <property type="evidence" value="ECO:0007669"/>
    <property type="project" value="UniProtKB-KW"/>
</dbReference>
<dbReference type="EMBL" id="JBHULT010000010">
    <property type="protein sequence ID" value="MFD2518544.1"/>
    <property type="molecule type" value="Genomic_DNA"/>
</dbReference>
<dbReference type="RefSeq" id="WP_380752855.1">
    <property type="nucleotide sequence ID" value="NZ_JBHULT010000010.1"/>
</dbReference>
<proteinExistence type="predicted"/>
<keyword evidence="1 3" id="KW-0808">Transferase</keyword>
<dbReference type="PANTHER" id="PTHR46401">
    <property type="entry name" value="GLYCOSYLTRANSFERASE WBBK-RELATED"/>
    <property type="match status" value="1"/>
</dbReference>
<protein>
    <submittedName>
        <fullName evidence="3">Glycosyltransferase family 4 protein</fullName>
        <ecNumber evidence="3">2.4.-.-</ecNumber>
    </submittedName>
</protein>
<dbReference type="InterPro" id="IPR001296">
    <property type="entry name" value="Glyco_trans_1"/>
</dbReference>
<dbReference type="Pfam" id="PF00534">
    <property type="entry name" value="Glycos_transf_1"/>
    <property type="match status" value="1"/>
</dbReference>
<evidence type="ECO:0000256" key="1">
    <source>
        <dbReference type="ARBA" id="ARBA00022679"/>
    </source>
</evidence>
<keyword evidence="4" id="KW-1185">Reference proteome</keyword>
<gene>
    <name evidence="3" type="ORF">ACFSTG_11600</name>
</gene>
<dbReference type="CDD" id="cd03801">
    <property type="entry name" value="GT4_PimA-like"/>
    <property type="match status" value="1"/>
</dbReference>
<dbReference type="SUPFAM" id="SSF53756">
    <property type="entry name" value="UDP-Glycosyltransferase/glycogen phosphorylase"/>
    <property type="match status" value="1"/>
</dbReference>
<accession>A0ABW5IZB5</accession>
<evidence type="ECO:0000313" key="4">
    <source>
        <dbReference type="Proteomes" id="UP001597468"/>
    </source>
</evidence>
<sequence>MGKLKILYYSNAFIATHGGRLHSEAFYKESSKRIEVDRIEAFPVPIKNQSKHASNGGLRGILKRNTFLQILFFYRRNNRSYKEIIEKIRNSKGGINVLHIRLDSNFLIISKLKKEFPKLFITTEVNASPFEENFSNIAFKSYFRGLERKMLAKADANFFVSGFLRQSIMKVVNKNRDFVVHNGVDENFIKKDGNLGKAGNTVVFGYIGTIDYHKKLKSLIDSFKEVDDQYPSKVELLIVGDGPQLEEIKNYVLIKDLKGKVKFPGWVAHSEIPKYLQKIDVAIHHSAKPYMSPLKLFEYMAMGKTVIGPDTPAVREIFTEDEILFVSPGLNDLTNKMLYLFENKGKRLEMGKLAQQKVITNFKWENNAAKIIKVMQNKLYENN</sequence>
<feature type="domain" description="Glycosyl transferase family 1" evidence="2">
    <location>
        <begin position="192"/>
        <end position="356"/>
    </location>
</feature>
<organism evidence="3 4">
    <name type="scientific">Salinimicrobium flavum</name>
    <dbReference type="NCBI Taxonomy" id="1737065"/>
    <lineage>
        <taxon>Bacteria</taxon>
        <taxon>Pseudomonadati</taxon>
        <taxon>Bacteroidota</taxon>
        <taxon>Flavobacteriia</taxon>
        <taxon>Flavobacteriales</taxon>
        <taxon>Flavobacteriaceae</taxon>
        <taxon>Salinimicrobium</taxon>
    </lineage>
</organism>
<reference evidence="4" key="1">
    <citation type="journal article" date="2019" name="Int. J. Syst. Evol. Microbiol.">
        <title>The Global Catalogue of Microorganisms (GCM) 10K type strain sequencing project: providing services to taxonomists for standard genome sequencing and annotation.</title>
        <authorList>
            <consortium name="The Broad Institute Genomics Platform"/>
            <consortium name="The Broad Institute Genome Sequencing Center for Infectious Disease"/>
            <person name="Wu L."/>
            <person name="Ma J."/>
        </authorList>
    </citation>
    <scope>NUCLEOTIDE SEQUENCE [LARGE SCALE GENOMIC DNA]</scope>
    <source>
        <strain evidence="4">KCTC 42585</strain>
    </source>
</reference>
<dbReference type="Proteomes" id="UP001597468">
    <property type="component" value="Unassembled WGS sequence"/>
</dbReference>
<evidence type="ECO:0000259" key="2">
    <source>
        <dbReference type="Pfam" id="PF00534"/>
    </source>
</evidence>
<dbReference type="PANTHER" id="PTHR46401:SF2">
    <property type="entry name" value="GLYCOSYLTRANSFERASE WBBK-RELATED"/>
    <property type="match status" value="1"/>
</dbReference>